<reference evidence="5 6" key="1">
    <citation type="submission" date="2015-03" db="EMBL/GenBank/DDBJ databases">
        <title>Genome assembly of Sandaracinus amylolyticus DSM 53668.</title>
        <authorList>
            <person name="Sharma G."/>
            <person name="Subramanian S."/>
        </authorList>
    </citation>
    <scope>NUCLEOTIDE SEQUENCE [LARGE SCALE GENOMIC DNA]</scope>
    <source>
        <strain evidence="5 6">DSM 53668</strain>
    </source>
</reference>
<feature type="compositionally biased region" description="Basic residues" evidence="3">
    <location>
        <begin position="205"/>
        <end position="216"/>
    </location>
</feature>
<evidence type="ECO:0000256" key="1">
    <source>
        <dbReference type="ARBA" id="ARBA00023125"/>
    </source>
</evidence>
<keyword evidence="6" id="KW-1185">Reference proteome</keyword>
<dbReference type="PANTHER" id="PTHR30055">
    <property type="entry name" value="HTH-TYPE TRANSCRIPTIONAL REGULATOR RUTR"/>
    <property type="match status" value="1"/>
</dbReference>
<name>A0A0F6W0T8_9BACT</name>
<dbReference type="PROSITE" id="PS50977">
    <property type="entry name" value="HTH_TETR_2"/>
    <property type="match status" value="1"/>
</dbReference>
<dbReference type="PANTHER" id="PTHR30055:SF223">
    <property type="entry name" value="HTH-TYPE TRANSCRIPTIONAL REGULATOR UIDR"/>
    <property type="match status" value="1"/>
</dbReference>
<evidence type="ECO:0000313" key="5">
    <source>
        <dbReference type="EMBL" id="AKF04542.1"/>
    </source>
</evidence>
<evidence type="ECO:0000313" key="6">
    <source>
        <dbReference type="Proteomes" id="UP000034883"/>
    </source>
</evidence>
<dbReference type="STRING" id="927083.DB32_001691"/>
<protein>
    <recommendedName>
        <fullName evidence="4">HTH tetR-type domain-containing protein</fullName>
    </recommendedName>
</protein>
<dbReference type="AlphaFoldDB" id="A0A0F6W0T8"/>
<keyword evidence="1 2" id="KW-0238">DNA-binding</keyword>
<dbReference type="RefSeq" id="WP_075097480.1">
    <property type="nucleotide sequence ID" value="NZ_CP011125.1"/>
</dbReference>
<dbReference type="InterPro" id="IPR001647">
    <property type="entry name" value="HTH_TetR"/>
</dbReference>
<feature type="domain" description="HTH tetR-type" evidence="4">
    <location>
        <begin position="1"/>
        <end position="61"/>
    </location>
</feature>
<accession>A0A0F6W0T8</accession>
<dbReference type="GO" id="GO:0000976">
    <property type="term" value="F:transcription cis-regulatory region binding"/>
    <property type="evidence" value="ECO:0007669"/>
    <property type="project" value="TreeGrafter"/>
</dbReference>
<feature type="region of interest" description="Disordered" evidence="3">
    <location>
        <begin position="187"/>
        <end position="229"/>
    </location>
</feature>
<gene>
    <name evidence="5" type="ORF">DB32_001691</name>
</gene>
<dbReference type="InterPro" id="IPR009057">
    <property type="entry name" value="Homeodomain-like_sf"/>
</dbReference>
<dbReference type="Pfam" id="PF00440">
    <property type="entry name" value="TetR_N"/>
    <property type="match status" value="1"/>
</dbReference>
<feature type="DNA-binding region" description="H-T-H motif" evidence="2">
    <location>
        <begin position="24"/>
        <end position="43"/>
    </location>
</feature>
<dbReference type="SUPFAM" id="SSF46689">
    <property type="entry name" value="Homeodomain-like"/>
    <property type="match status" value="1"/>
</dbReference>
<dbReference type="EMBL" id="CP011125">
    <property type="protein sequence ID" value="AKF04542.1"/>
    <property type="molecule type" value="Genomic_DNA"/>
</dbReference>
<evidence type="ECO:0000256" key="2">
    <source>
        <dbReference type="PROSITE-ProRule" id="PRU00335"/>
    </source>
</evidence>
<dbReference type="GO" id="GO:0003700">
    <property type="term" value="F:DNA-binding transcription factor activity"/>
    <property type="evidence" value="ECO:0007669"/>
    <property type="project" value="TreeGrafter"/>
</dbReference>
<evidence type="ECO:0000259" key="4">
    <source>
        <dbReference type="PROSITE" id="PS50977"/>
    </source>
</evidence>
<feature type="compositionally biased region" description="Low complexity" evidence="3">
    <location>
        <begin position="217"/>
        <end position="229"/>
    </location>
</feature>
<evidence type="ECO:0000256" key="3">
    <source>
        <dbReference type="SAM" id="MobiDB-lite"/>
    </source>
</evidence>
<dbReference type="Proteomes" id="UP000034883">
    <property type="component" value="Chromosome"/>
</dbReference>
<dbReference type="Gene3D" id="1.10.357.10">
    <property type="entry name" value="Tetracycline Repressor, domain 2"/>
    <property type="match status" value="1"/>
</dbReference>
<sequence length="229" mass="25576">MEFRDKILIGAATAFGALGYANTRVEDILQESGVSRPTFYKLFESKDDVFETLSAMHHADALERMHHALVSAEGGMARLAAVIEAYLRWRAGLGRLGRVLDMETRSPHSHLVRHREVVMKTLRDQWQHEMVVGGRPQVDPLIFEAFMAAAERVADTLPFDRTINEHDIARRKAVLLRIVSATLTDGDERTPALPLHPDHAQPSPRAKKSSGKHRRVTPTTGTSGSTSRR</sequence>
<dbReference type="InterPro" id="IPR050109">
    <property type="entry name" value="HTH-type_TetR-like_transc_reg"/>
</dbReference>
<proteinExistence type="predicted"/>
<dbReference type="KEGG" id="samy:DB32_001691"/>
<organism evidence="5 6">
    <name type="scientific">Sandaracinus amylolyticus</name>
    <dbReference type="NCBI Taxonomy" id="927083"/>
    <lineage>
        <taxon>Bacteria</taxon>
        <taxon>Pseudomonadati</taxon>
        <taxon>Myxococcota</taxon>
        <taxon>Polyangia</taxon>
        <taxon>Polyangiales</taxon>
        <taxon>Sandaracinaceae</taxon>
        <taxon>Sandaracinus</taxon>
    </lineage>
</organism>